<dbReference type="GO" id="GO:0006635">
    <property type="term" value="P:fatty acid beta-oxidation"/>
    <property type="evidence" value="ECO:0007669"/>
    <property type="project" value="TreeGrafter"/>
</dbReference>
<comment type="similarity">
    <text evidence="1 2">Belongs to the enoyl-CoA hydratase/isomerase family.</text>
</comment>
<evidence type="ECO:0000313" key="4">
    <source>
        <dbReference type="Proteomes" id="UP000282125"/>
    </source>
</evidence>
<dbReference type="RefSeq" id="WP_124966563.1">
    <property type="nucleotide sequence ID" value="NZ_RRAZ01000041.1"/>
</dbReference>
<sequence>MSAPSEAAVLLQEVEAGIVVLTLNRPKKLNALSPEVMAELEARLQDLALWPGLRVVIVTGAGRAFCAGGDLAGFLQLAEEDPEALLETLAYNQRVLSQVEALPVPVIAAVNGVAVAGGLELMLCCDLLMAAEGAMIGDGHARYGIVPAGGATLRLGERMAPAVAARLLYTAELLPAQDLVFSGLLTGVVPPADLMERCLDLARQIARQSPGAIRHARALTRGALHSPERQARLDAEITAFASHLRGQDLYEGLRAFREGRTPVYGGGLTGMETDIK</sequence>
<comment type="caution">
    <text evidence="3">The sequence shown here is derived from an EMBL/GenBank/DDBJ whole genome shotgun (WGS) entry which is preliminary data.</text>
</comment>
<reference evidence="3 4" key="1">
    <citation type="submission" date="2018-11" db="EMBL/GenBank/DDBJ databases">
        <title>Gemmobacter sp. nov., YIM 102744-1 draft genome.</title>
        <authorList>
            <person name="Li G."/>
            <person name="Jiang Y."/>
        </authorList>
    </citation>
    <scope>NUCLEOTIDE SEQUENCE [LARGE SCALE GENOMIC DNA]</scope>
    <source>
        <strain evidence="3 4">YIM 102744-1</strain>
    </source>
</reference>
<name>A0A3P3DBJ8_9RHOB</name>
<keyword evidence="3" id="KW-0413">Isomerase</keyword>
<protein>
    <submittedName>
        <fullName evidence="3">Enoyl-CoA hydratase/isomerase family protein</fullName>
    </submittedName>
</protein>
<proteinExistence type="inferred from homology"/>
<gene>
    <name evidence="3" type="ORF">EG244_18020</name>
</gene>
<dbReference type="InterPro" id="IPR018376">
    <property type="entry name" value="Enoyl-CoA_hyd/isom_CS"/>
</dbReference>
<dbReference type="OrthoDB" id="9802898at2"/>
<dbReference type="AlphaFoldDB" id="A0A3P3DBJ8"/>
<evidence type="ECO:0000256" key="1">
    <source>
        <dbReference type="ARBA" id="ARBA00005254"/>
    </source>
</evidence>
<dbReference type="Proteomes" id="UP000282125">
    <property type="component" value="Unassembled WGS sequence"/>
</dbReference>
<dbReference type="Gene3D" id="3.90.226.10">
    <property type="entry name" value="2-enoyl-CoA Hydratase, Chain A, domain 1"/>
    <property type="match status" value="1"/>
</dbReference>
<dbReference type="PROSITE" id="PS00166">
    <property type="entry name" value="ENOYL_COA_HYDRATASE"/>
    <property type="match status" value="1"/>
</dbReference>
<dbReference type="SUPFAM" id="SSF52096">
    <property type="entry name" value="ClpP/crotonase"/>
    <property type="match status" value="1"/>
</dbReference>
<organism evidence="3 4">
    <name type="scientific">Falsigemmobacter faecalis</name>
    <dbReference type="NCBI Taxonomy" id="2488730"/>
    <lineage>
        <taxon>Bacteria</taxon>
        <taxon>Pseudomonadati</taxon>
        <taxon>Pseudomonadota</taxon>
        <taxon>Alphaproteobacteria</taxon>
        <taxon>Rhodobacterales</taxon>
        <taxon>Paracoccaceae</taxon>
        <taxon>Falsigemmobacter</taxon>
    </lineage>
</organism>
<accession>A0A3P3DBJ8</accession>
<dbReference type="GO" id="GO:0016853">
    <property type="term" value="F:isomerase activity"/>
    <property type="evidence" value="ECO:0007669"/>
    <property type="project" value="UniProtKB-KW"/>
</dbReference>
<dbReference type="PANTHER" id="PTHR11941">
    <property type="entry name" value="ENOYL-COA HYDRATASE-RELATED"/>
    <property type="match status" value="1"/>
</dbReference>
<keyword evidence="4" id="KW-1185">Reference proteome</keyword>
<dbReference type="EMBL" id="RRAZ01000041">
    <property type="protein sequence ID" value="RRH69768.1"/>
    <property type="molecule type" value="Genomic_DNA"/>
</dbReference>
<evidence type="ECO:0000313" key="3">
    <source>
        <dbReference type="EMBL" id="RRH69768.1"/>
    </source>
</evidence>
<dbReference type="CDD" id="cd06558">
    <property type="entry name" value="crotonase-like"/>
    <property type="match status" value="1"/>
</dbReference>
<dbReference type="PANTHER" id="PTHR11941:SF54">
    <property type="entry name" value="ENOYL-COA HYDRATASE, MITOCHONDRIAL"/>
    <property type="match status" value="1"/>
</dbReference>
<dbReference type="Pfam" id="PF00378">
    <property type="entry name" value="ECH_1"/>
    <property type="match status" value="1"/>
</dbReference>
<dbReference type="InterPro" id="IPR029045">
    <property type="entry name" value="ClpP/crotonase-like_dom_sf"/>
</dbReference>
<evidence type="ECO:0000256" key="2">
    <source>
        <dbReference type="RuleBase" id="RU003707"/>
    </source>
</evidence>
<dbReference type="InterPro" id="IPR001753">
    <property type="entry name" value="Enoyl-CoA_hydra/iso"/>
</dbReference>